<dbReference type="InterPro" id="IPR002156">
    <property type="entry name" value="RNaseH_domain"/>
</dbReference>
<dbReference type="InterPro" id="IPR044730">
    <property type="entry name" value="RNase_H-like_dom_plant"/>
</dbReference>
<dbReference type="InterPro" id="IPR012337">
    <property type="entry name" value="RNaseH-like_sf"/>
</dbReference>
<dbReference type="OrthoDB" id="956692at2759"/>
<dbReference type="PANTHER" id="PTHR47723:SF19">
    <property type="entry name" value="POLYNUCLEOTIDYL TRANSFERASE, RIBONUCLEASE H-LIKE SUPERFAMILY PROTEIN"/>
    <property type="match status" value="1"/>
</dbReference>
<proteinExistence type="predicted"/>
<dbReference type="Pfam" id="PF13456">
    <property type="entry name" value="RVT_3"/>
    <property type="match status" value="1"/>
</dbReference>
<evidence type="ECO:0000259" key="1">
    <source>
        <dbReference type="Pfam" id="PF13456"/>
    </source>
</evidence>
<feature type="non-terminal residue" evidence="2">
    <location>
        <position position="1"/>
    </location>
</feature>
<dbReference type="AlphaFoldDB" id="A0A1Q3AQ00"/>
<evidence type="ECO:0000313" key="3">
    <source>
        <dbReference type="Proteomes" id="UP000187406"/>
    </source>
</evidence>
<dbReference type="InterPro" id="IPR053151">
    <property type="entry name" value="RNase_H-like"/>
</dbReference>
<organism evidence="2 3">
    <name type="scientific">Cephalotus follicularis</name>
    <name type="common">Albany pitcher plant</name>
    <dbReference type="NCBI Taxonomy" id="3775"/>
    <lineage>
        <taxon>Eukaryota</taxon>
        <taxon>Viridiplantae</taxon>
        <taxon>Streptophyta</taxon>
        <taxon>Embryophyta</taxon>
        <taxon>Tracheophyta</taxon>
        <taxon>Spermatophyta</taxon>
        <taxon>Magnoliopsida</taxon>
        <taxon>eudicotyledons</taxon>
        <taxon>Gunneridae</taxon>
        <taxon>Pentapetalae</taxon>
        <taxon>rosids</taxon>
        <taxon>fabids</taxon>
        <taxon>Oxalidales</taxon>
        <taxon>Cephalotaceae</taxon>
        <taxon>Cephalotus</taxon>
    </lineage>
</organism>
<feature type="domain" description="RNase H type-1" evidence="1">
    <location>
        <begin position="1"/>
        <end position="98"/>
    </location>
</feature>
<sequence length="105" mass="12278">GILRDEQGHWICCFTRRIGSCSSLEAELWGLCDGLHIAIQKGVFKLCICFDAQATIDLINYTHDLSSHNFYGLFCDYRCLMTQLQERHLSHVFREANQRRILWLN</sequence>
<dbReference type="CDD" id="cd06222">
    <property type="entry name" value="RNase_H_like"/>
    <property type="match status" value="1"/>
</dbReference>
<protein>
    <submittedName>
        <fullName evidence="2">RVT_3 domain-containing protein</fullName>
    </submittedName>
</protein>
<dbReference type="PANTHER" id="PTHR47723">
    <property type="entry name" value="OS05G0353850 PROTEIN"/>
    <property type="match status" value="1"/>
</dbReference>
<reference evidence="3" key="1">
    <citation type="submission" date="2016-04" db="EMBL/GenBank/DDBJ databases">
        <title>Cephalotus genome sequencing.</title>
        <authorList>
            <person name="Fukushima K."/>
            <person name="Hasebe M."/>
            <person name="Fang X."/>
        </authorList>
    </citation>
    <scope>NUCLEOTIDE SEQUENCE [LARGE SCALE GENOMIC DNA]</scope>
    <source>
        <strain evidence="3">cv. St1</strain>
    </source>
</reference>
<keyword evidence="3" id="KW-1185">Reference proteome</keyword>
<dbReference type="GO" id="GO:0004523">
    <property type="term" value="F:RNA-DNA hybrid ribonuclease activity"/>
    <property type="evidence" value="ECO:0007669"/>
    <property type="project" value="InterPro"/>
</dbReference>
<gene>
    <name evidence="2" type="ORF">CFOL_v3_01357</name>
</gene>
<dbReference type="InParanoid" id="A0A1Q3AQ00"/>
<name>A0A1Q3AQ00_CEPFO</name>
<dbReference type="Gene3D" id="3.30.420.10">
    <property type="entry name" value="Ribonuclease H-like superfamily/Ribonuclease H"/>
    <property type="match status" value="1"/>
</dbReference>
<dbReference type="Proteomes" id="UP000187406">
    <property type="component" value="Unassembled WGS sequence"/>
</dbReference>
<dbReference type="SUPFAM" id="SSF53098">
    <property type="entry name" value="Ribonuclease H-like"/>
    <property type="match status" value="1"/>
</dbReference>
<comment type="caution">
    <text evidence="2">The sequence shown here is derived from an EMBL/GenBank/DDBJ whole genome shotgun (WGS) entry which is preliminary data.</text>
</comment>
<dbReference type="GO" id="GO:0003676">
    <property type="term" value="F:nucleic acid binding"/>
    <property type="evidence" value="ECO:0007669"/>
    <property type="project" value="InterPro"/>
</dbReference>
<dbReference type="InterPro" id="IPR036397">
    <property type="entry name" value="RNaseH_sf"/>
</dbReference>
<evidence type="ECO:0000313" key="2">
    <source>
        <dbReference type="EMBL" id="GAV57821.1"/>
    </source>
</evidence>
<accession>A0A1Q3AQ00</accession>
<dbReference type="EMBL" id="BDDD01000043">
    <property type="protein sequence ID" value="GAV57821.1"/>
    <property type="molecule type" value="Genomic_DNA"/>
</dbReference>